<dbReference type="SMART" id="SM00966">
    <property type="entry name" value="SpoVT_AbrB"/>
    <property type="match status" value="1"/>
</dbReference>
<keyword evidence="3" id="KW-0238">DNA-binding</keyword>
<name>A0A7D5P5H6_9EURY</name>
<dbReference type="PANTHER" id="PTHR34860:SF7">
    <property type="entry name" value="TRANSCRIPTION REGULATOR, SPOVT_ABRB FAMILY"/>
    <property type="match status" value="1"/>
</dbReference>
<dbReference type="GO" id="GO:0003677">
    <property type="term" value="F:DNA binding"/>
    <property type="evidence" value="ECO:0007669"/>
    <property type="project" value="UniProtKB-KW"/>
</dbReference>
<dbReference type="InterPro" id="IPR007159">
    <property type="entry name" value="SpoVT-AbrB_dom"/>
</dbReference>
<evidence type="ECO:0000259" key="2">
    <source>
        <dbReference type="PROSITE" id="PS51740"/>
    </source>
</evidence>
<gene>
    <name evidence="3" type="ORF">HZS54_06385</name>
</gene>
<dbReference type="SUPFAM" id="SSF89447">
    <property type="entry name" value="AbrB/MazE/MraZ-like"/>
    <property type="match status" value="1"/>
</dbReference>
<organism evidence="3 4">
    <name type="scientific">Halosimplex pelagicum</name>
    <dbReference type="NCBI Taxonomy" id="869886"/>
    <lineage>
        <taxon>Archaea</taxon>
        <taxon>Methanobacteriati</taxon>
        <taxon>Methanobacteriota</taxon>
        <taxon>Stenosarchaea group</taxon>
        <taxon>Halobacteria</taxon>
        <taxon>Halobacteriales</taxon>
        <taxon>Haloarculaceae</taxon>
        <taxon>Halosimplex</taxon>
    </lineage>
</organism>
<accession>A0A7D5P5H6</accession>
<feature type="domain" description="SpoVT-AbrB" evidence="2">
    <location>
        <begin position="9"/>
        <end position="54"/>
    </location>
</feature>
<reference evidence="3 4" key="1">
    <citation type="submission" date="2020-07" db="EMBL/GenBank/DDBJ databases">
        <title>Halosimplex litoreum sp. nov. and Halosimplex rubrum sp. nov., isolated from different salt environments.</title>
        <authorList>
            <person name="Cui H."/>
        </authorList>
    </citation>
    <scope>NUCLEOTIDE SEQUENCE [LARGE SCALE GENOMIC DNA]</scope>
    <source>
        <strain evidence="3 4">R2</strain>
    </source>
</reference>
<dbReference type="OrthoDB" id="30861at2157"/>
<dbReference type="AlphaFoldDB" id="A0A7D5P5H6"/>
<dbReference type="PANTHER" id="PTHR34860">
    <property type="entry name" value="REPRESSOR-LIKE PROTEIN SSO7C3"/>
    <property type="match status" value="1"/>
</dbReference>
<dbReference type="EMBL" id="CP058909">
    <property type="protein sequence ID" value="QLH81283.1"/>
    <property type="molecule type" value="Genomic_DNA"/>
</dbReference>
<sequence length="100" mass="11504">MSTDNESETETTRITRKGQVTIPKEFRDEFGLEPGDEVVWQSREEGIVVRKANRSSARGMLVPDDTSPEKREEVAEELERRVEQHREDIETNLLGEESDS</sequence>
<feature type="region of interest" description="Disordered" evidence="1">
    <location>
        <begin position="57"/>
        <end position="100"/>
    </location>
</feature>
<dbReference type="PROSITE" id="PS51740">
    <property type="entry name" value="SPOVT_ABRB"/>
    <property type="match status" value="1"/>
</dbReference>
<evidence type="ECO:0000313" key="3">
    <source>
        <dbReference type="EMBL" id="QLH81283.1"/>
    </source>
</evidence>
<dbReference type="InterPro" id="IPR037914">
    <property type="entry name" value="SpoVT-AbrB_sf"/>
</dbReference>
<protein>
    <submittedName>
        <fullName evidence="3">AbrB/MazE/SpoVT family DNA-binding domain-containing protein</fullName>
    </submittedName>
</protein>
<dbReference type="KEGG" id="hpel:HZS54_06385"/>
<dbReference type="NCBIfam" id="TIGR01439">
    <property type="entry name" value="lp_hng_hel_AbrB"/>
    <property type="match status" value="1"/>
</dbReference>
<evidence type="ECO:0000313" key="4">
    <source>
        <dbReference type="Proteomes" id="UP000509346"/>
    </source>
</evidence>
<proteinExistence type="predicted"/>
<keyword evidence="4" id="KW-1185">Reference proteome</keyword>
<evidence type="ECO:0000256" key="1">
    <source>
        <dbReference type="SAM" id="MobiDB-lite"/>
    </source>
</evidence>
<dbReference type="GeneID" id="56082200"/>
<dbReference type="Gene3D" id="2.10.260.10">
    <property type="match status" value="1"/>
</dbReference>
<dbReference type="Proteomes" id="UP000509346">
    <property type="component" value="Chromosome"/>
</dbReference>
<feature type="compositionally biased region" description="Basic and acidic residues" evidence="1">
    <location>
        <begin position="67"/>
        <end position="89"/>
    </location>
</feature>
<dbReference type="RefSeq" id="WP_179921122.1">
    <property type="nucleotide sequence ID" value="NZ_CP058909.1"/>
</dbReference>
<dbReference type="InterPro" id="IPR052975">
    <property type="entry name" value="Repressor-like_regulatory"/>
</dbReference>
<dbReference type="Pfam" id="PF04014">
    <property type="entry name" value="MazE_antitoxin"/>
    <property type="match status" value="1"/>
</dbReference>